<dbReference type="PANTHER" id="PTHR32179:SF3">
    <property type="entry name" value="NICOTINATE-NUCLEOTIDE PYROPHOSPHORYLASE [CARBOXYLATING]"/>
    <property type="match status" value="1"/>
</dbReference>
<dbReference type="GO" id="GO:0034213">
    <property type="term" value="P:quinolinate catabolic process"/>
    <property type="evidence" value="ECO:0007669"/>
    <property type="project" value="TreeGrafter"/>
</dbReference>
<evidence type="ECO:0000256" key="12">
    <source>
        <dbReference type="PIRNR" id="PIRNR006250"/>
    </source>
</evidence>
<dbReference type="Gene3D" id="3.90.1170.20">
    <property type="entry name" value="Quinolinate phosphoribosyl transferase, N-terminal domain"/>
    <property type="match status" value="1"/>
</dbReference>
<evidence type="ECO:0000259" key="14">
    <source>
        <dbReference type="Pfam" id="PF02749"/>
    </source>
</evidence>
<dbReference type="GO" id="GO:0004514">
    <property type="term" value="F:nicotinate-nucleotide diphosphorylase (carboxylating) activity"/>
    <property type="evidence" value="ECO:0007669"/>
    <property type="project" value="UniProtKB-EC"/>
</dbReference>
<dbReference type="EC" id="2.4.2.19" evidence="5"/>
<keyword evidence="7 12" id="KW-0328">Glycosyltransferase</keyword>
<dbReference type="GO" id="GO:0009435">
    <property type="term" value="P:NAD+ biosynthetic process"/>
    <property type="evidence" value="ECO:0007669"/>
    <property type="project" value="UniProtKB-UniPathway"/>
</dbReference>
<protein>
    <recommendedName>
        <fullName evidence="11">Probable nicotinate-nucleotide pyrophosphorylase [carboxylating]</fullName>
        <ecNumber evidence="5">2.4.2.19</ecNumber>
    </recommendedName>
    <alternativeName>
        <fullName evidence="9">Quinolinate phosphoribosyltransferase [decarboxylating]</fullName>
    </alternativeName>
</protein>
<dbReference type="FunFam" id="3.20.20.70:FF:000030">
    <property type="entry name" value="Nicotinate-nucleotide pyrophosphorylase, carboxylating"/>
    <property type="match status" value="1"/>
</dbReference>
<sequence>MNQLALSKIIETAFAEDMGMGDLTTESIFSGNQAGKGVYTAKADGVLAGLDIIQTGYGLLDESVSVTLHKNDGHPVQKGEKIAEVESSVRTLLSGERVILNLIQHLSGIATATREVINLLDDSSITITDTRKTLPGLRALQKYAVRCGGGKNHRFRLDDGVIIKDNHIKAAGSIQSAVKLVRARVGHMVNIEVETETKEQIQEAVKAKADVIMLDNRSPEEVKELAQLIPNEIIVEVSGGITPQNIAGYKGCGADVISLGWLTHSVTALDISFNLE</sequence>
<organism evidence="15 16">
    <name type="scientific">Gracilimonas mengyeensis</name>
    <dbReference type="NCBI Taxonomy" id="1302730"/>
    <lineage>
        <taxon>Bacteria</taxon>
        <taxon>Pseudomonadati</taxon>
        <taxon>Balneolota</taxon>
        <taxon>Balneolia</taxon>
        <taxon>Balneolales</taxon>
        <taxon>Balneolaceae</taxon>
        <taxon>Gracilimonas</taxon>
    </lineage>
</organism>
<dbReference type="Pfam" id="PF02749">
    <property type="entry name" value="QRPTase_N"/>
    <property type="match status" value="1"/>
</dbReference>
<evidence type="ECO:0000256" key="8">
    <source>
        <dbReference type="ARBA" id="ARBA00022679"/>
    </source>
</evidence>
<dbReference type="Proteomes" id="UP000317557">
    <property type="component" value="Unassembled WGS sequence"/>
</dbReference>
<evidence type="ECO:0000256" key="5">
    <source>
        <dbReference type="ARBA" id="ARBA00011944"/>
    </source>
</evidence>
<dbReference type="PANTHER" id="PTHR32179">
    <property type="entry name" value="NICOTINATE-NUCLEOTIDE PYROPHOSPHORYLASE [CARBOXYLATING]"/>
    <property type="match status" value="1"/>
</dbReference>
<gene>
    <name evidence="15" type="ORF">SAMN06265219_106184</name>
</gene>
<keyword evidence="16" id="KW-1185">Reference proteome</keyword>
<dbReference type="InterPro" id="IPR004393">
    <property type="entry name" value="NadC"/>
</dbReference>
<evidence type="ECO:0000259" key="13">
    <source>
        <dbReference type="Pfam" id="PF01729"/>
    </source>
</evidence>
<comment type="catalytic activity">
    <reaction evidence="10">
        <text>nicotinate beta-D-ribonucleotide + CO2 + diphosphate = quinolinate + 5-phospho-alpha-D-ribose 1-diphosphate + 2 H(+)</text>
        <dbReference type="Rhea" id="RHEA:12733"/>
        <dbReference type="ChEBI" id="CHEBI:15378"/>
        <dbReference type="ChEBI" id="CHEBI:16526"/>
        <dbReference type="ChEBI" id="CHEBI:29959"/>
        <dbReference type="ChEBI" id="CHEBI:33019"/>
        <dbReference type="ChEBI" id="CHEBI:57502"/>
        <dbReference type="ChEBI" id="CHEBI:58017"/>
        <dbReference type="EC" id="2.4.2.19"/>
    </reaction>
</comment>
<comment type="similarity">
    <text evidence="3 12">Belongs to the NadC/ModD family.</text>
</comment>
<dbReference type="InterPro" id="IPR013785">
    <property type="entry name" value="Aldolase_TIM"/>
</dbReference>
<dbReference type="AlphaFoldDB" id="A0A521CWV2"/>
<evidence type="ECO:0000256" key="10">
    <source>
        <dbReference type="ARBA" id="ARBA00047445"/>
    </source>
</evidence>
<dbReference type="InterPro" id="IPR022412">
    <property type="entry name" value="Quinolinate_PRibosylTrfase_N"/>
</dbReference>
<dbReference type="InterPro" id="IPR027277">
    <property type="entry name" value="NadC/ModD"/>
</dbReference>
<dbReference type="SUPFAM" id="SSF51690">
    <property type="entry name" value="Nicotinate/Quinolinate PRTase C-terminal domain-like"/>
    <property type="match status" value="1"/>
</dbReference>
<feature type="domain" description="Quinolinate phosphoribosyl transferase C-terminal" evidence="13">
    <location>
        <begin position="109"/>
        <end position="273"/>
    </location>
</feature>
<dbReference type="InterPro" id="IPR002638">
    <property type="entry name" value="Quinolinate_PRibosylTrfase_C"/>
</dbReference>
<dbReference type="CDD" id="cd01572">
    <property type="entry name" value="QPRTase"/>
    <property type="match status" value="1"/>
</dbReference>
<evidence type="ECO:0000256" key="2">
    <source>
        <dbReference type="ARBA" id="ARBA00004893"/>
    </source>
</evidence>
<keyword evidence="8 12" id="KW-0808">Transferase</keyword>
<evidence type="ECO:0000256" key="9">
    <source>
        <dbReference type="ARBA" id="ARBA00033102"/>
    </source>
</evidence>
<feature type="domain" description="Quinolinate phosphoribosyl transferase N-terminal" evidence="14">
    <location>
        <begin position="22"/>
        <end position="107"/>
    </location>
</feature>
<dbReference type="RefSeq" id="WP_142454207.1">
    <property type="nucleotide sequence ID" value="NZ_FXTP01000006.1"/>
</dbReference>
<evidence type="ECO:0000256" key="7">
    <source>
        <dbReference type="ARBA" id="ARBA00022676"/>
    </source>
</evidence>
<evidence type="ECO:0000256" key="1">
    <source>
        <dbReference type="ARBA" id="ARBA00003237"/>
    </source>
</evidence>
<evidence type="ECO:0000256" key="3">
    <source>
        <dbReference type="ARBA" id="ARBA00009400"/>
    </source>
</evidence>
<evidence type="ECO:0000256" key="11">
    <source>
        <dbReference type="ARBA" id="ARBA00069173"/>
    </source>
</evidence>
<keyword evidence="6" id="KW-0662">Pyridine nucleotide biosynthesis</keyword>
<evidence type="ECO:0000313" key="15">
    <source>
        <dbReference type="EMBL" id="SMO63924.1"/>
    </source>
</evidence>
<dbReference type="UniPathway" id="UPA00253">
    <property type="reaction ID" value="UER00331"/>
</dbReference>
<dbReference type="GO" id="GO:0005737">
    <property type="term" value="C:cytoplasm"/>
    <property type="evidence" value="ECO:0007669"/>
    <property type="project" value="TreeGrafter"/>
</dbReference>
<dbReference type="FunFam" id="3.90.1170.20:FF:000001">
    <property type="entry name" value="Nicotinate-nucleotide diphosphorylase (Carboxylating)"/>
    <property type="match status" value="1"/>
</dbReference>
<dbReference type="PIRSF" id="PIRSF006250">
    <property type="entry name" value="NadC_ModD"/>
    <property type="match status" value="1"/>
</dbReference>
<dbReference type="Gene3D" id="3.20.20.70">
    <property type="entry name" value="Aldolase class I"/>
    <property type="match status" value="1"/>
</dbReference>
<evidence type="ECO:0000256" key="6">
    <source>
        <dbReference type="ARBA" id="ARBA00022642"/>
    </source>
</evidence>
<comment type="subunit">
    <text evidence="4">Hexamer formed by 3 homodimers.</text>
</comment>
<dbReference type="Pfam" id="PF01729">
    <property type="entry name" value="QRPTase_C"/>
    <property type="match status" value="1"/>
</dbReference>
<name>A0A521CWV2_9BACT</name>
<comment type="function">
    <text evidence="1">Involved in the catabolism of quinolinic acid (QA).</text>
</comment>
<accession>A0A521CWV2</accession>
<reference evidence="15 16" key="1">
    <citation type="submission" date="2017-05" db="EMBL/GenBank/DDBJ databases">
        <authorList>
            <person name="Varghese N."/>
            <person name="Submissions S."/>
        </authorList>
    </citation>
    <scope>NUCLEOTIDE SEQUENCE [LARGE SCALE GENOMIC DNA]</scope>
    <source>
        <strain evidence="15 16">DSM 21985</strain>
    </source>
</reference>
<dbReference type="OrthoDB" id="9782546at2"/>
<dbReference type="InterPro" id="IPR036068">
    <property type="entry name" value="Nicotinate_pribotase-like_C"/>
</dbReference>
<dbReference type="InterPro" id="IPR037128">
    <property type="entry name" value="Quinolinate_PRibosylTase_N_sf"/>
</dbReference>
<evidence type="ECO:0000256" key="4">
    <source>
        <dbReference type="ARBA" id="ARBA00011218"/>
    </source>
</evidence>
<proteinExistence type="inferred from homology"/>
<dbReference type="NCBIfam" id="TIGR00078">
    <property type="entry name" value="nadC"/>
    <property type="match status" value="1"/>
</dbReference>
<comment type="pathway">
    <text evidence="2">Cofactor biosynthesis; NAD(+) biosynthesis; nicotinate D-ribonucleotide from quinolinate: step 1/1.</text>
</comment>
<evidence type="ECO:0000313" key="16">
    <source>
        <dbReference type="Proteomes" id="UP000317557"/>
    </source>
</evidence>
<dbReference type="SUPFAM" id="SSF54675">
    <property type="entry name" value="Nicotinate/Quinolinate PRTase N-terminal domain-like"/>
    <property type="match status" value="1"/>
</dbReference>
<dbReference type="EMBL" id="FXTP01000006">
    <property type="protein sequence ID" value="SMO63924.1"/>
    <property type="molecule type" value="Genomic_DNA"/>
</dbReference>